<evidence type="ECO:0000313" key="4">
    <source>
        <dbReference type="Proteomes" id="UP000794436"/>
    </source>
</evidence>
<evidence type="ECO:0000313" key="3">
    <source>
        <dbReference type="EMBL" id="TMW63914.1"/>
    </source>
</evidence>
<dbReference type="InterPro" id="IPR036691">
    <property type="entry name" value="Endo/exonu/phosph_ase_sf"/>
</dbReference>
<feature type="compositionally biased region" description="Basic residues" evidence="1">
    <location>
        <begin position="175"/>
        <end position="186"/>
    </location>
</feature>
<dbReference type="OrthoDB" id="7862313at2759"/>
<reference evidence="3" key="1">
    <citation type="submission" date="2019-03" db="EMBL/GenBank/DDBJ databases">
        <title>Long read genome sequence of the mycoparasitic Pythium oligandrum ATCC 38472 isolated from sugarbeet rhizosphere.</title>
        <authorList>
            <person name="Gaulin E."/>
        </authorList>
    </citation>
    <scope>NUCLEOTIDE SEQUENCE</scope>
    <source>
        <strain evidence="3">ATCC 38472_TT</strain>
    </source>
</reference>
<keyword evidence="4" id="KW-1185">Reference proteome</keyword>
<dbReference type="Gene3D" id="3.60.10.10">
    <property type="entry name" value="Endonuclease/exonuclease/phosphatase"/>
    <property type="match status" value="1"/>
</dbReference>
<dbReference type="GO" id="GO:0046856">
    <property type="term" value="P:phosphatidylinositol dephosphorylation"/>
    <property type="evidence" value="ECO:0007669"/>
    <property type="project" value="InterPro"/>
</dbReference>
<feature type="domain" description="Inositol polyphosphate-related phosphatase" evidence="2">
    <location>
        <begin position="95"/>
        <end position="512"/>
    </location>
</feature>
<dbReference type="PANTHER" id="PTHR11200:SF297">
    <property type="entry name" value="INOSITOL POLYPHOSPHATE-RELATED PHOSPHATASE DOMAIN-CONTAINING PROTEIN"/>
    <property type="match status" value="1"/>
</dbReference>
<dbReference type="SMART" id="SM00128">
    <property type="entry name" value="IPPc"/>
    <property type="match status" value="1"/>
</dbReference>
<dbReference type="InterPro" id="IPR000300">
    <property type="entry name" value="IPPc"/>
</dbReference>
<gene>
    <name evidence="3" type="ORF">Poli38472_014619</name>
</gene>
<organism evidence="3 4">
    <name type="scientific">Pythium oligandrum</name>
    <name type="common">Mycoparasitic fungus</name>
    <dbReference type="NCBI Taxonomy" id="41045"/>
    <lineage>
        <taxon>Eukaryota</taxon>
        <taxon>Sar</taxon>
        <taxon>Stramenopiles</taxon>
        <taxon>Oomycota</taxon>
        <taxon>Peronosporomycetes</taxon>
        <taxon>Pythiales</taxon>
        <taxon>Pythiaceae</taxon>
        <taxon>Pythium</taxon>
    </lineage>
</organism>
<dbReference type="SUPFAM" id="SSF56219">
    <property type="entry name" value="DNase I-like"/>
    <property type="match status" value="1"/>
</dbReference>
<dbReference type="PANTHER" id="PTHR11200">
    <property type="entry name" value="INOSITOL 5-PHOSPHATASE"/>
    <property type="match status" value="1"/>
</dbReference>
<dbReference type="Proteomes" id="UP000794436">
    <property type="component" value="Unassembled WGS sequence"/>
</dbReference>
<protein>
    <recommendedName>
        <fullName evidence="2">Inositol polyphosphate-related phosphatase domain-containing protein</fullName>
    </recommendedName>
</protein>
<dbReference type="AlphaFoldDB" id="A0A8K1FK84"/>
<feature type="compositionally biased region" description="Acidic residues" evidence="1">
    <location>
        <begin position="60"/>
        <end position="71"/>
    </location>
</feature>
<feature type="region of interest" description="Disordered" evidence="1">
    <location>
        <begin position="174"/>
        <end position="202"/>
    </location>
</feature>
<accession>A0A8K1FK84</accession>
<proteinExistence type="predicted"/>
<sequence>MASFASAWKAIRSSEKGGLAAYRVQREILPSLGYGLGRLHAAMGIKAKVSTPKLPPHPEVDEDEESDEDDNNTAHDLSSDKPALVTETLRPTQPTALRVFVGSWNMAAKDPFVTPKGEYIGHDAASAKLEAFLPPGYDVYVLGTQEKVSNHLHAAVLARLDRAIGGRANSSYVALHRRDRNTRRPRGSSSNSTASEDSESSRVSAFAVEASGSVPCSPLAPPLNMDHAQWALPPTHVSAEKQKPIKEVCGRGDGAFLTPKATSIGIYCLRELETSIEIVQSGGYKFSMASGSKGGVAVLLRVAGQLLTLVNCHLEANRPALRHKQLSVLSTKLAHSMGFPHDTDLTACSDHVIWMGDFNYRIHTLDGETVLKLLAAGKHMEVHDRYDSMKDDIAMIPALQTFREPRKWPSFYPTYKKIPGRRTMTNAEGDPTWPARVYRVLFREPLYKGGKVKTRVPGWCDRILYSSEHNTLTVEQVECTEQQASLRDNYCSVNDALCESDHSPIFCTFRWSLH</sequence>
<evidence type="ECO:0000256" key="1">
    <source>
        <dbReference type="SAM" id="MobiDB-lite"/>
    </source>
</evidence>
<evidence type="ECO:0000259" key="2">
    <source>
        <dbReference type="SMART" id="SM00128"/>
    </source>
</evidence>
<name>A0A8K1FK84_PYTOL</name>
<comment type="caution">
    <text evidence="3">The sequence shown here is derived from an EMBL/GenBank/DDBJ whole genome shotgun (WGS) entry which is preliminary data.</text>
</comment>
<feature type="region of interest" description="Disordered" evidence="1">
    <location>
        <begin position="49"/>
        <end position="83"/>
    </location>
</feature>
<dbReference type="Pfam" id="PF22669">
    <property type="entry name" value="Exo_endo_phos2"/>
    <property type="match status" value="1"/>
</dbReference>
<dbReference type="EMBL" id="SPLM01000042">
    <property type="protein sequence ID" value="TMW63914.1"/>
    <property type="molecule type" value="Genomic_DNA"/>
</dbReference>
<dbReference type="InterPro" id="IPR046985">
    <property type="entry name" value="IP5"/>
</dbReference>
<dbReference type="GO" id="GO:0004439">
    <property type="term" value="F:phosphatidylinositol-4,5-bisphosphate 5-phosphatase activity"/>
    <property type="evidence" value="ECO:0007669"/>
    <property type="project" value="TreeGrafter"/>
</dbReference>